<dbReference type="Proteomes" id="UP000518266">
    <property type="component" value="Unassembled WGS sequence"/>
</dbReference>
<name>A0A7J5Z7T2_DISMA</name>
<keyword evidence="3" id="KW-1185">Reference proteome</keyword>
<dbReference type="AlphaFoldDB" id="A0A7J5Z7T2"/>
<dbReference type="EMBL" id="JAAKFY010000004">
    <property type="protein sequence ID" value="KAF3857825.1"/>
    <property type="molecule type" value="Genomic_DNA"/>
</dbReference>
<protein>
    <submittedName>
        <fullName evidence="2">Uncharacterized protein</fullName>
    </submittedName>
</protein>
<evidence type="ECO:0000256" key="1">
    <source>
        <dbReference type="SAM" id="MobiDB-lite"/>
    </source>
</evidence>
<accession>A0A7J5Z7T2</accession>
<gene>
    <name evidence="2" type="ORF">F7725_011026</name>
</gene>
<evidence type="ECO:0000313" key="2">
    <source>
        <dbReference type="EMBL" id="KAF3857825.1"/>
    </source>
</evidence>
<proteinExistence type="predicted"/>
<comment type="caution">
    <text evidence="2">The sequence shown here is derived from an EMBL/GenBank/DDBJ whole genome shotgun (WGS) entry which is preliminary data.</text>
</comment>
<sequence length="77" mass="8806">MLSTLISPIRHWDTEASSAEDADNSSSSLEVKENEDYKSHMDCDLLRKYHPAAFCTTFPKHSTRSLKRKQSLLHQSP</sequence>
<feature type="region of interest" description="Disordered" evidence="1">
    <location>
        <begin position="1"/>
        <end position="34"/>
    </location>
</feature>
<organism evidence="2 3">
    <name type="scientific">Dissostichus mawsoni</name>
    <name type="common">Antarctic cod</name>
    <dbReference type="NCBI Taxonomy" id="36200"/>
    <lineage>
        <taxon>Eukaryota</taxon>
        <taxon>Metazoa</taxon>
        <taxon>Chordata</taxon>
        <taxon>Craniata</taxon>
        <taxon>Vertebrata</taxon>
        <taxon>Euteleostomi</taxon>
        <taxon>Actinopterygii</taxon>
        <taxon>Neopterygii</taxon>
        <taxon>Teleostei</taxon>
        <taxon>Neoteleostei</taxon>
        <taxon>Acanthomorphata</taxon>
        <taxon>Eupercaria</taxon>
        <taxon>Perciformes</taxon>
        <taxon>Notothenioidei</taxon>
        <taxon>Nototheniidae</taxon>
        <taxon>Dissostichus</taxon>
    </lineage>
</organism>
<evidence type="ECO:0000313" key="3">
    <source>
        <dbReference type="Proteomes" id="UP000518266"/>
    </source>
</evidence>
<reference evidence="2 3" key="1">
    <citation type="submission" date="2020-03" db="EMBL/GenBank/DDBJ databases">
        <title>Dissostichus mawsoni Genome sequencing and assembly.</title>
        <authorList>
            <person name="Park H."/>
        </authorList>
    </citation>
    <scope>NUCLEOTIDE SEQUENCE [LARGE SCALE GENOMIC DNA]</scope>
    <source>
        <strain evidence="2">DM0001</strain>
        <tissue evidence="2">Muscle</tissue>
    </source>
</reference>